<evidence type="ECO:0000259" key="5">
    <source>
        <dbReference type="PROSITE" id="PS50043"/>
    </source>
</evidence>
<feature type="transmembrane region" description="Helical" evidence="4">
    <location>
        <begin position="370"/>
        <end position="391"/>
    </location>
</feature>
<evidence type="ECO:0000256" key="2">
    <source>
        <dbReference type="ARBA" id="ARBA00023125"/>
    </source>
</evidence>
<reference evidence="9" key="2">
    <citation type="submission" date="2018-05" db="EMBL/GenBank/DDBJ databases">
        <title>Genome Sequencing of selected type strains of the family Eggerthellaceae.</title>
        <authorList>
            <person name="Danylec N."/>
            <person name="Stoll D.A."/>
            <person name="Doetsch A."/>
            <person name="Huch M."/>
        </authorList>
    </citation>
    <scope>NUCLEOTIDE SEQUENCE [LARGE SCALE GENOMIC DNA]</scope>
    <source>
        <strain evidence="9">DSM 16107</strain>
    </source>
</reference>
<gene>
    <name evidence="6" type="ORF">C1876_09205</name>
    <name evidence="7" type="ORF">DMP09_15390</name>
</gene>
<keyword evidence="4" id="KW-0812">Transmembrane</keyword>
<evidence type="ECO:0000256" key="3">
    <source>
        <dbReference type="ARBA" id="ARBA00023163"/>
    </source>
</evidence>
<feature type="transmembrane region" description="Helical" evidence="4">
    <location>
        <begin position="121"/>
        <end position="140"/>
    </location>
</feature>
<keyword evidence="2" id="KW-0238">DNA-binding</keyword>
<dbReference type="AlphaFoldDB" id="A0A3N0ITJ0"/>
<evidence type="ECO:0000313" key="7">
    <source>
        <dbReference type="EMBL" id="RNM40207.1"/>
    </source>
</evidence>
<proteinExistence type="predicted"/>
<evidence type="ECO:0000313" key="8">
    <source>
        <dbReference type="Proteomes" id="UP000253817"/>
    </source>
</evidence>
<feature type="transmembrane region" description="Helical" evidence="4">
    <location>
        <begin position="340"/>
        <end position="364"/>
    </location>
</feature>
<feature type="transmembrane region" description="Helical" evidence="4">
    <location>
        <begin position="254"/>
        <end position="274"/>
    </location>
</feature>
<dbReference type="CDD" id="cd06170">
    <property type="entry name" value="LuxR_C_like"/>
    <property type="match status" value="1"/>
</dbReference>
<feature type="transmembrane region" description="Helical" evidence="4">
    <location>
        <begin position="94"/>
        <end position="115"/>
    </location>
</feature>
<feature type="transmembrane region" description="Helical" evidence="4">
    <location>
        <begin position="218"/>
        <end position="242"/>
    </location>
</feature>
<dbReference type="InterPro" id="IPR000792">
    <property type="entry name" value="Tscrpt_reg_LuxR_C"/>
</dbReference>
<protein>
    <submittedName>
        <fullName evidence="7">Helix-turn-helix transcriptional regulator</fullName>
    </submittedName>
</protein>
<accession>A0A3N0ITJ0</accession>
<feature type="transmembrane region" description="Helical" evidence="4">
    <location>
        <begin position="30"/>
        <end position="50"/>
    </location>
</feature>
<reference evidence="6 8" key="1">
    <citation type="journal article" date="2018" name="Elife">
        <title>Discovery and characterization of a prevalent human gut bacterial enzyme sufficient for the inactivation of a family of plant toxins.</title>
        <authorList>
            <person name="Koppel N."/>
            <person name="Bisanz J.E."/>
            <person name="Pandelia M.E."/>
            <person name="Turnbaugh P.J."/>
            <person name="Balskus E.P."/>
        </authorList>
    </citation>
    <scope>NUCLEOTIDE SEQUENCE [LARGE SCALE GENOMIC DNA]</scope>
    <source>
        <strain evidence="6 8">DSM 16107</strain>
    </source>
</reference>
<dbReference type="InterPro" id="IPR016032">
    <property type="entry name" value="Sig_transdc_resp-reg_C-effctor"/>
</dbReference>
<keyword evidence="8" id="KW-1185">Reference proteome</keyword>
<dbReference type="EMBL" id="PPTT01000014">
    <property type="protein sequence ID" value="RDB68619.1"/>
    <property type="molecule type" value="Genomic_DNA"/>
</dbReference>
<dbReference type="PANTHER" id="PTHR44688">
    <property type="entry name" value="DNA-BINDING TRANSCRIPTIONAL ACTIVATOR DEVR_DOSR"/>
    <property type="match status" value="1"/>
</dbReference>
<feature type="transmembrane region" description="Helical" evidence="4">
    <location>
        <begin position="306"/>
        <end position="328"/>
    </location>
</feature>
<dbReference type="PROSITE" id="PS50043">
    <property type="entry name" value="HTH_LUXR_2"/>
    <property type="match status" value="1"/>
</dbReference>
<dbReference type="Proteomes" id="UP000253817">
    <property type="component" value="Unassembled WGS sequence"/>
</dbReference>
<dbReference type="GO" id="GO:0003677">
    <property type="term" value="F:DNA binding"/>
    <property type="evidence" value="ECO:0007669"/>
    <property type="project" value="UniProtKB-KW"/>
</dbReference>
<name>A0A3N0ITJ0_9ACTN</name>
<evidence type="ECO:0000313" key="6">
    <source>
        <dbReference type="EMBL" id="RDB68619.1"/>
    </source>
</evidence>
<dbReference type="InterPro" id="IPR036388">
    <property type="entry name" value="WH-like_DNA-bd_sf"/>
</dbReference>
<dbReference type="EMBL" id="QICC01000098">
    <property type="protein sequence ID" value="RNM40207.1"/>
    <property type="molecule type" value="Genomic_DNA"/>
</dbReference>
<feature type="transmembrane region" description="Helical" evidence="4">
    <location>
        <begin position="62"/>
        <end position="82"/>
    </location>
</feature>
<keyword evidence="4" id="KW-0472">Membrane</keyword>
<reference evidence="7" key="3">
    <citation type="journal article" date="2019" name="Microbiol. Resour. Announc.">
        <title>Draft Genome Sequences of Type Strains of Gordonibacter faecihominis, Paraeggerthella hongkongensis, Parvibacter caecicola,Slackia equolifaciens, Slackia faecicanis, and Slackia isoflavoniconvertens.</title>
        <authorList>
            <person name="Danylec N."/>
            <person name="Stoll D.A."/>
            <person name="Dotsch A."/>
            <person name="Huch M."/>
        </authorList>
    </citation>
    <scope>NUCLEOTIDE SEQUENCE</scope>
    <source>
        <strain evidence="7">DSM 16107</strain>
    </source>
</reference>
<organism evidence="7 9">
    <name type="scientific">Eggerthella sinensis</name>
    <dbReference type="NCBI Taxonomy" id="242230"/>
    <lineage>
        <taxon>Bacteria</taxon>
        <taxon>Bacillati</taxon>
        <taxon>Actinomycetota</taxon>
        <taxon>Coriobacteriia</taxon>
        <taxon>Eggerthellales</taxon>
        <taxon>Eggerthellaceae</taxon>
        <taxon>Eggerthella</taxon>
    </lineage>
</organism>
<dbReference type="Gene3D" id="1.10.10.10">
    <property type="entry name" value="Winged helix-like DNA-binding domain superfamily/Winged helix DNA-binding domain"/>
    <property type="match status" value="1"/>
</dbReference>
<dbReference type="GO" id="GO:0006355">
    <property type="term" value="P:regulation of DNA-templated transcription"/>
    <property type="evidence" value="ECO:0007669"/>
    <property type="project" value="InterPro"/>
</dbReference>
<feature type="domain" description="HTH luxR-type" evidence="5">
    <location>
        <begin position="419"/>
        <end position="484"/>
    </location>
</feature>
<keyword evidence="3" id="KW-0804">Transcription</keyword>
<feature type="transmembrane region" description="Helical" evidence="4">
    <location>
        <begin position="281"/>
        <end position="300"/>
    </location>
</feature>
<comment type="caution">
    <text evidence="7">The sequence shown here is derived from an EMBL/GenBank/DDBJ whole genome shotgun (WGS) entry which is preliminary data.</text>
</comment>
<dbReference type="SUPFAM" id="SSF46894">
    <property type="entry name" value="C-terminal effector domain of the bipartite response regulators"/>
    <property type="match status" value="1"/>
</dbReference>
<dbReference type="Proteomes" id="UP000270112">
    <property type="component" value="Unassembled WGS sequence"/>
</dbReference>
<feature type="transmembrane region" description="Helical" evidence="4">
    <location>
        <begin position="178"/>
        <end position="197"/>
    </location>
</feature>
<dbReference type="RefSeq" id="WP_114546429.1">
    <property type="nucleotide sequence ID" value="NZ_PPTT01000014.1"/>
</dbReference>
<keyword evidence="1" id="KW-0805">Transcription regulation</keyword>
<feature type="transmembrane region" description="Helical" evidence="4">
    <location>
        <begin position="152"/>
        <end position="172"/>
    </location>
</feature>
<dbReference type="Pfam" id="PF00196">
    <property type="entry name" value="GerE"/>
    <property type="match status" value="1"/>
</dbReference>
<evidence type="ECO:0000256" key="1">
    <source>
        <dbReference type="ARBA" id="ARBA00023015"/>
    </source>
</evidence>
<dbReference type="PRINTS" id="PR00038">
    <property type="entry name" value="HTHLUXR"/>
</dbReference>
<dbReference type="OrthoDB" id="3197423at2"/>
<dbReference type="PANTHER" id="PTHR44688:SF16">
    <property type="entry name" value="DNA-BINDING TRANSCRIPTIONAL ACTIVATOR DEVR_DOSR"/>
    <property type="match status" value="1"/>
</dbReference>
<evidence type="ECO:0000313" key="9">
    <source>
        <dbReference type="Proteomes" id="UP000270112"/>
    </source>
</evidence>
<sequence length="487" mass="52749">MAHQSGEPAGSHDGAATSLTEFATRPALKYVGFALLLAWHYALWFVPHMFVQTELLDDRVTIAWLVNLGAAVVTLLLIALALGRTRHLSTHRWLYAAAPILTCLATLAMCLPPQVFTVPGLLYALAFFTGIAESVMWILWGERYACVKANFSLRHIGTTFGLALFVTIVLAWTLPVYVTTVFVSLLPIASGVLLVAARRDGSRAFPVLLPKSAAQGGLKNMVTVSVITFVASVACYFLVAIIPWQVLPTGDVTFTLGILGGAIIMLAIAGISIVSKDKASIFKMFPWLLVLLIAAFALFLADQVAYLPAFIMATGISSLLEILLIMYFGILTSKGYVTPAVAFAFSGAFVRAGIAVGNTWAVGYELAPDLAFAITPETCLALMCVLAALLVPLVRQEFNIAALTAAPPSKAEIDEICAEVAKEFGLSGREAEILVLIARGYTTNNMADKLVISPYTVNTHIRHIYEKMQIHKRSELLNYLNMQRSDF</sequence>
<dbReference type="SMART" id="SM00421">
    <property type="entry name" value="HTH_LUXR"/>
    <property type="match status" value="1"/>
</dbReference>
<keyword evidence="4" id="KW-1133">Transmembrane helix</keyword>
<evidence type="ECO:0000256" key="4">
    <source>
        <dbReference type="SAM" id="Phobius"/>
    </source>
</evidence>